<gene>
    <name evidence="2" type="ORF">NEOLEDRAFT_479136</name>
</gene>
<proteinExistence type="predicted"/>
<feature type="compositionally biased region" description="Basic and acidic residues" evidence="1">
    <location>
        <begin position="110"/>
        <end position="119"/>
    </location>
</feature>
<dbReference type="OrthoDB" id="2123952at2759"/>
<evidence type="ECO:0000256" key="1">
    <source>
        <dbReference type="SAM" id="MobiDB-lite"/>
    </source>
</evidence>
<protein>
    <submittedName>
        <fullName evidence="2">Uncharacterized protein</fullName>
    </submittedName>
</protein>
<feature type="compositionally biased region" description="Basic and acidic residues" evidence="1">
    <location>
        <begin position="132"/>
        <end position="143"/>
    </location>
</feature>
<keyword evidence="3" id="KW-1185">Reference proteome</keyword>
<dbReference type="EMBL" id="KV425553">
    <property type="protein sequence ID" value="KZT29828.1"/>
    <property type="molecule type" value="Genomic_DNA"/>
</dbReference>
<sequence>MRVCRECIFTGPVYKRGPPRGYIAALEQMSYRTESILAAILRSPHPAAGTLVALMEQDDFARETLLNIANSPMGTSPGSATILNSPVSDPSPQDNAGQSQIELPRQMNLPRERQARPLRESITFTTQGVDDGQSHEYSARCPA</sequence>
<dbReference type="Proteomes" id="UP000076761">
    <property type="component" value="Unassembled WGS sequence"/>
</dbReference>
<feature type="region of interest" description="Disordered" evidence="1">
    <location>
        <begin position="71"/>
        <end position="143"/>
    </location>
</feature>
<feature type="compositionally biased region" description="Polar residues" evidence="1">
    <location>
        <begin position="71"/>
        <end position="101"/>
    </location>
</feature>
<organism evidence="2 3">
    <name type="scientific">Neolentinus lepideus HHB14362 ss-1</name>
    <dbReference type="NCBI Taxonomy" id="1314782"/>
    <lineage>
        <taxon>Eukaryota</taxon>
        <taxon>Fungi</taxon>
        <taxon>Dikarya</taxon>
        <taxon>Basidiomycota</taxon>
        <taxon>Agaricomycotina</taxon>
        <taxon>Agaricomycetes</taxon>
        <taxon>Gloeophyllales</taxon>
        <taxon>Gloeophyllaceae</taxon>
        <taxon>Neolentinus</taxon>
    </lineage>
</organism>
<evidence type="ECO:0000313" key="2">
    <source>
        <dbReference type="EMBL" id="KZT29828.1"/>
    </source>
</evidence>
<dbReference type="InParanoid" id="A0A165VL14"/>
<reference evidence="2 3" key="1">
    <citation type="journal article" date="2016" name="Mol. Biol. Evol.">
        <title>Comparative Genomics of Early-Diverging Mushroom-Forming Fungi Provides Insights into the Origins of Lignocellulose Decay Capabilities.</title>
        <authorList>
            <person name="Nagy L.G."/>
            <person name="Riley R."/>
            <person name="Tritt A."/>
            <person name="Adam C."/>
            <person name="Daum C."/>
            <person name="Floudas D."/>
            <person name="Sun H."/>
            <person name="Yadav J.S."/>
            <person name="Pangilinan J."/>
            <person name="Larsson K.H."/>
            <person name="Matsuura K."/>
            <person name="Barry K."/>
            <person name="Labutti K."/>
            <person name="Kuo R."/>
            <person name="Ohm R.A."/>
            <person name="Bhattacharya S.S."/>
            <person name="Shirouzu T."/>
            <person name="Yoshinaga Y."/>
            <person name="Martin F.M."/>
            <person name="Grigoriev I.V."/>
            <person name="Hibbett D.S."/>
        </authorList>
    </citation>
    <scope>NUCLEOTIDE SEQUENCE [LARGE SCALE GENOMIC DNA]</scope>
    <source>
        <strain evidence="2 3">HHB14362 ss-1</strain>
    </source>
</reference>
<accession>A0A165VL14</accession>
<dbReference type="STRING" id="1314782.A0A165VL14"/>
<dbReference type="AlphaFoldDB" id="A0A165VL14"/>
<evidence type="ECO:0000313" key="3">
    <source>
        <dbReference type="Proteomes" id="UP000076761"/>
    </source>
</evidence>
<name>A0A165VL14_9AGAM</name>